<dbReference type="STRING" id="1855912.LuPra_05724"/>
<sequence>MFGCASPDPASFDCVIEIAAPPETVYSAFFSREALQRWWGVIASITGPRPLGIYALEWARSPEIDPLLGPWGGVFYGVVIDVRLGREFFLADAYWMPPEGDPIGPMAVHVTCEPTHSGTRLRFQQSGCDDNPRWRRFYRVIASSWSAALSRLKEEVEQEQLPDFV</sequence>
<protein>
    <submittedName>
        <fullName evidence="3">Activator of Hsp90 ATPase</fullName>
    </submittedName>
</protein>
<feature type="domain" description="Activator of Hsp90 ATPase homologue 1/2-like C-terminal" evidence="2">
    <location>
        <begin position="19"/>
        <end position="157"/>
    </location>
</feature>
<dbReference type="CDD" id="cd07814">
    <property type="entry name" value="SRPBCC_CalC_Aha1-like"/>
    <property type="match status" value="1"/>
</dbReference>
<dbReference type="EMBL" id="CP015136">
    <property type="protein sequence ID" value="AMY12449.1"/>
    <property type="molecule type" value="Genomic_DNA"/>
</dbReference>
<evidence type="ECO:0000313" key="4">
    <source>
        <dbReference type="Proteomes" id="UP000076079"/>
    </source>
</evidence>
<dbReference type="InterPro" id="IPR023393">
    <property type="entry name" value="START-like_dom_sf"/>
</dbReference>
<reference evidence="4" key="2">
    <citation type="submission" date="2016-04" db="EMBL/GenBank/DDBJ databases">
        <title>First Complete Genome Sequence of a Subdivision 6 Acidobacterium.</title>
        <authorList>
            <person name="Huang S."/>
            <person name="Vieira S."/>
            <person name="Bunk B."/>
            <person name="Riedel T."/>
            <person name="Sproeer C."/>
            <person name="Overmann J."/>
        </authorList>
    </citation>
    <scope>NUCLEOTIDE SEQUENCE [LARGE SCALE GENOMIC DNA]</scope>
    <source>
        <strain evidence="4">DSM 100886 HEG_-6_39</strain>
    </source>
</reference>
<dbReference type="Gene3D" id="3.30.530.20">
    <property type="match status" value="1"/>
</dbReference>
<dbReference type="OrthoDB" id="9803476at2"/>
<evidence type="ECO:0000313" key="3">
    <source>
        <dbReference type="EMBL" id="AMY12449.1"/>
    </source>
</evidence>
<name>A0A143PXD3_LUTPR</name>
<gene>
    <name evidence="3" type="ORF">LuPra_05724</name>
</gene>
<proteinExistence type="inferred from homology"/>
<dbReference type="SUPFAM" id="SSF55961">
    <property type="entry name" value="Bet v1-like"/>
    <property type="match status" value="1"/>
</dbReference>
<keyword evidence="4" id="KW-1185">Reference proteome</keyword>
<evidence type="ECO:0000259" key="2">
    <source>
        <dbReference type="Pfam" id="PF08327"/>
    </source>
</evidence>
<dbReference type="RefSeq" id="WP_110173905.1">
    <property type="nucleotide sequence ID" value="NZ_CP015136.1"/>
</dbReference>
<dbReference type="Proteomes" id="UP000076079">
    <property type="component" value="Chromosome"/>
</dbReference>
<organism evidence="3 4">
    <name type="scientific">Luteitalea pratensis</name>
    <dbReference type="NCBI Taxonomy" id="1855912"/>
    <lineage>
        <taxon>Bacteria</taxon>
        <taxon>Pseudomonadati</taxon>
        <taxon>Acidobacteriota</taxon>
        <taxon>Vicinamibacteria</taxon>
        <taxon>Vicinamibacterales</taxon>
        <taxon>Vicinamibacteraceae</taxon>
        <taxon>Luteitalea</taxon>
    </lineage>
</organism>
<reference evidence="3 4" key="1">
    <citation type="journal article" date="2016" name="Genome Announc.">
        <title>First Complete Genome Sequence of a Subdivision 6 Acidobacterium Strain.</title>
        <authorList>
            <person name="Huang S."/>
            <person name="Vieira S."/>
            <person name="Bunk B."/>
            <person name="Riedel T."/>
            <person name="Sproer C."/>
            <person name="Overmann J."/>
        </authorList>
    </citation>
    <scope>NUCLEOTIDE SEQUENCE [LARGE SCALE GENOMIC DNA]</scope>
    <source>
        <strain evidence="4">DSM 100886 HEG_-6_39</strain>
    </source>
</reference>
<dbReference type="Pfam" id="PF08327">
    <property type="entry name" value="AHSA1"/>
    <property type="match status" value="1"/>
</dbReference>
<accession>A0A143PXD3</accession>
<dbReference type="KEGG" id="abac:LuPra_05724"/>
<dbReference type="InterPro" id="IPR013538">
    <property type="entry name" value="ASHA1/2-like_C"/>
</dbReference>
<comment type="similarity">
    <text evidence="1">Belongs to the AHA1 family.</text>
</comment>
<evidence type="ECO:0000256" key="1">
    <source>
        <dbReference type="ARBA" id="ARBA00006817"/>
    </source>
</evidence>
<dbReference type="AlphaFoldDB" id="A0A143PXD3"/>